<evidence type="ECO:0000313" key="3">
    <source>
        <dbReference type="Proteomes" id="UP001156873"/>
    </source>
</evidence>
<comment type="caution">
    <text evidence="2">The sequence shown here is derived from an EMBL/GenBank/DDBJ whole genome shotgun (WGS) entry which is preliminary data.</text>
</comment>
<dbReference type="PANTHER" id="PTHR40940">
    <property type="entry name" value="PROTEIN BATD-RELATED"/>
    <property type="match status" value="1"/>
</dbReference>
<accession>A0ABT6JY21</accession>
<feature type="signal peptide" evidence="1">
    <location>
        <begin position="1"/>
        <end position="23"/>
    </location>
</feature>
<dbReference type="PANTHER" id="PTHR40940:SF1">
    <property type="entry name" value="PROTEIN BATD"/>
    <property type="match status" value="1"/>
</dbReference>
<sequence>MTRIARMLFAGLLACSAIAPAQAATRAWLDRDRIGVGETTTLNIETDQAGARMPGFAELVPDFVLSGHSSSRGTERVNGRSRPRVLFAVALQPRREGVVTVPELRVGNESTAPLALTVVPASTAPARAGRPVFIESEADTRSPWVQQSVGYTLRLYYATPLVSGQLDQPAPEGAALQRVGSDLQYSRELAGRRYTVVERRFVVVPERSGTLTIPGARFEGTGVGGFFDDMFGDGRRALQANGPPQILQVRAAPDAAPQPWLPLHGLELRYLATPQSLRVGEAATIDVELVADGASASQLPDMVLPAIDGAQVFPEPPQV</sequence>
<name>A0ABT6JY21_9GAMM</name>
<dbReference type="RefSeq" id="WP_280580395.1">
    <property type="nucleotide sequence ID" value="NZ_JARXRO010000020.1"/>
</dbReference>
<feature type="non-terminal residue" evidence="2">
    <location>
        <position position="319"/>
    </location>
</feature>
<proteinExistence type="predicted"/>
<dbReference type="InterPro" id="IPR025738">
    <property type="entry name" value="BatD"/>
</dbReference>
<organism evidence="2 3">
    <name type="scientific">Luteimonas kalidii</name>
    <dbReference type="NCBI Taxonomy" id="3042025"/>
    <lineage>
        <taxon>Bacteria</taxon>
        <taxon>Pseudomonadati</taxon>
        <taxon>Pseudomonadota</taxon>
        <taxon>Gammaproteobacteria</taxon>
        <taxon>Lysobacterales</taxon>
        <taxon>Lysobacteraceae</taxon>
        <taxon>Luteimonas</taxon>
    </lineage>
</organism>
<keyword evidence="3" id="KW-1185">Reference proteome</keyword>
<protein>
    <submittedName>
        <fullName evidence="2">BatD family protein</fullName>
    </submittedName>
</protein>
<keyword evidence="1" id="KW-0732">Signal</keyword>
<dbReference type="Pfam" id="PF13584">
    <property type="entry name" value="BatD"/>
    <property type="match status" value="1"/>
</dbReference>
<gene>
    <name evidence="2" type="ORF">QFW81_16945</name>
</gene>
<evidence type="ECO:0000256" key="1">
    <source>
        <dbReference type="SAM" id="SignalP"/>
    </source>
</evidence>
<dbReference type="Proteomes" id="UP001156873">
    <property type="component" value="Unassembled WGS sequence"/>
</dbReference>
<dbReference type="EMBL" id="JARXRO010000020">
    <property type="protein sequence ID" value="MDH5835598.1"/>
    <property type="molecule type" value="Genomic_DNA"/>
</dbReference>
<reference evidence="2 3" key="1">
    <citation type="submission" date="2023-04" db="EMBL/GenBank/DDBJ databases">
        <title>Luteimonas sp. M1R5S59.</title>
        <authorList>
            <person name="Sun J.-Q."/>
        </authorList>
    </citation>
    <scope>NUCLEOTIDE SEQUENCE [LARGE SCALE GENOMIC DNA]</scope>
    <source>
        <strain evidence="2 3">M1R5S59</strain>
    </source>
</reference>
<evidence type="ECO:0000313" key="2">
    <source>
        <dbReference type="EMBL" id="MDH5835598.1"/>
    </source>
</evidence>
<feature type="chain" id="PRO_5046076319" evidence="1">
    <location>
        <begin position="24"/>
        <end position="319"/>
    </location>
</feature>